<feature type="domain" description="Cyclic nucleotide-binding" evidence="2">
    <location>
        <begin position="14"/>
        <end position="83"/>
    </location>
</feature>
<evidence type="ECO:0000313" key="4">
    <source>
        <dbReference type="Proteomes" id="UP001499854"/>
    </source>
</evidence>
<dbReference type="RefSeq" id="WP_344657923.1">
    <property type="nucleotide sequence ID" value="NZ_BAAAQM010000017.1"/>
</dbReference>
<feature type="compositionally biased region" description="Low complexity" evidence="1">
    <location>
        <begin position="166"/>
        <end position="179"/>
    </location>
</feature>
<sequence length="179" mass="20110">MADTLRLRIAAHPFSAPFPEDQRELLAREARPVEFEPDERIFAEGGAADRFWLIETGRVALDMWVPGRDEQVVETLPEGTVLGWSWLTPPYRWHFGARALEHTTAVMIDAAAVRERSAADPVFGYAVLSRFAPLIIERLQATRLRMLDLHATPQEIAETRARRAISPDSPDSPEPGSAR</sequence>
<dbReference type="CDD" id="cd00038">
    <property type="entry name" value="CAP_ED"/>
    <property type="match status" value="1"/>
</dbReference>
<dbReference type="InterPro" id="IPR014710">
    <property type="entry name" value="RmlC-like_jellyroll"/>
</dbReference>
<name>A0ABN2RLP0_9ACTN</name>
<protein>
    <recommendedName>
        <fullName evidence="2">Cyclic nucleotide-binding domain-containing protein</fullName>
    </recommendedName>
</protein>
<reference evidence="3 4" key="1">
    <citation type="journal article" date="2019" name="Int. J. Syst. Evol. Microbiol.">
        <title>The Global Catalogue of Microorganisms (GCM) 10K type strain sequencing project: providing services to taxonomists for standard genome sequencing and annotation.</title>
        <authorList>
            <consortium name="The Broad Institute Genomics Platform"/>
            <consortium name="The Broad Institute Genome Sequencing Center for Infectious Disease"/>
            <person name="Wu L."/>
            <person name="Ma J."/>
        </authorList>
    </citation>
    <scope>NUCLEOTIDE SEQUENCE [LARGE SCALE GENOMIC DNA]</scope>
    <source>
        <strain evidence="3 4">JCM 16013</strain>
    </source>
</reference>
<dbReference type="EMBL" id="BAAAQM010000017">
    <property type="protein sequence ID" value="GAA1971268.1"/>
    <property type="molecule type" value="Genomic_DNA"/>
</dbReference>
<organism evidence="3 4">
    <name type="scientific">Catenulispora subtropica</name>
    <dbReference type="NCBI Taxonomy" id="450798"/>
    <lineage>
        <taxon>Bacteria</taxon>
        <taxon>Bacillati</taxon>
        <taxon>Actinomycetota</taxon>
        <taxon>Actinomycetes</taxon>
        <taxon>Catenulisporales</taxon>
        <taxon>Catenulisporaceae</taxon>
        <taxon>Catenulispora</taxon>
    </lineage>
</organism>
<keyword evidence="4" id="KW-1185">Reference proteome</keyword>
<dbReference type="Proteomes" id="UP001499854">
    <property type="component" value="Unassembled WGS sequence"/>
</dbReference>
<accession>A0ABN2RLP0</accession>
<dbReference type="SUPFAM" id="SSF51206">
    <property type="entry name" value="cAMP-binding domain-like"/>
    <property type="match status" value="1"/>
</dbReference>
<dbReference type="SMART" id="SM00100">
    <property type="entry name" value="cNMP"/>
    <property type="match status" value="1"/>
</dbReference>
<comment type="caution">
    <text evidence="3">The sequence shown here is derived from an EMBL/GenBank/DDBJ whole genome shotgun (WGS) entry which is preliminary data.</text>
</comment>
<proteinExistence type="predicted"/>
<dbReference type="Gene3D" id="2.60.120.10">
    <property type="entry name" value="Jelly Rolls"/>
    <property type="match status" value="1"/>
</dbReference>
<dbReference type="InterPro" id="IPR018490">
    <property type="entry name" value="cNMP-bd_dom_sf"/>
</dbReference>
<gene>
    <name evidence="3" type="ORF">GCM10009838_33170</name>
</gene>
<dbReference type="Pfam" id="PF00027">
    <property type="entry name" value="cNMP_binding"/>
    <property type="match status" value="1"/>
</dbReference>
<evidence type="ECO:0000259" key="2">
    <source>
        <dbReference type="PROSITE" id="PS50042"/>
    </source>
</evidence>
<feature type="region of interest" description="Disordered" evidence="1">
    <location>
        <begin position="158"/>
        <end position="179"/>
    </location>
</feature>
<evidence type="ECO:0000256" key="1">
    <source>
        <dbReference type="SAM" id="MobiDB-lite"/>
    </source>
</evidence>
<dbReference type="PROSITE" id="PS50042">
    <property type="entry name" value="CNMP_BINDING_3"/>
    <property type="match status" value="1"/>
</dbReference>
<evidence type="ECO:0000313" key="3">
    <source>
        <dbReference type="EMBL" id="GAA1971268.1"/>
    </source>
</evidence>
<dbReference type="InterPro" id="IPR000595">
    <property type="entry name" value="cNMP-bd_dom"/>
</dbReference>